<proteinExistence type="predicted"/>
<comment type="caution">
    <text evidence="1">The sequence shown here is derived from an EMBL/GenBank/DDBJ whole genome shotgun (WGS) entry which is preliminary data.</text>
</comment>
<name>A0A5C6DNV5_9BACT</name>
<evidence type="ECO:0000313" key="2">
    <source>
        <dbReference type="Proteomes" id="UP000319143"/>
    </source>
</evidence>
<sequence length="143" mass="16366">MAKYRHRTFEMFDLFDEANDAIASKSTRPTADCDEPESWSFQHLIASRNAGVIHVQFKKREGLDTEIPSTLRQDFSQLSDSLVNNSRILLDFECLSEFSAPCIKELKLFNEKLQSKGSRMALCHLEPAVQASFFPDRIVTPKH</sequence>
<dbReference type="EMBL" id="SJPV01000004">
    <property type="protein sequence ID" value="TWU38292.1"/>
    <property type="molecule type" value="Genomic_DNA"/>
</dbReference>
<accession>A0A5C6DNV5</accession>
<dbReference type="AlphaFoldDB" id="A0A5C6DNV5"/>
<reference evidence="1 2" key="1">
    <citation type="submission" date="2019-02" db="EMBL/GenBank/DDBJ databases">
        <title>Deep-cultivation of Planctomycetes and their phenomic and genomic characterization uncovers novel biology.</title>
        <authorList>
            <person name="Wiegand S."/>
            <person name="Jogler M."/>
            <person name="Boedeker C."/>
            <person name="Pinto D."/>
            <person name="Vollmers J."/>
            <person name="Rivas-Marin E."/>
            <person name="Kohn T."/>
            <person name="Peeters S.H."/>
            <person name="Heuer A."/>
            <person name="Rast P."/>
            <person name="Oberbeckmann S."/>
            <person name="Bunk B."/>
            <person name="Jeske O."/>
            <person name="Meyerdierks A."/>
            <person name="Storesund J.E."/>
            <person name="Kallscheuer N."/>
            <person name="Luecker S."/>
            <person name="Lage O.M."/>
            <person name="Pohl T."/>
            <person name="Merkel B.J."/>
            <person name="Hornburger P."/>
            <person name="Mueller R.-W."/>
            <person name="Bruemmer F."/>
            <person name="Labrenz M."/>
            <person name="Spormann A.M."/>
            <person name="Op Den Camp H."/>
            <person name="Overmann J."/>
            <person name="Amann R."/>
            <person name="Jetten M.S.M."/>
            <person name="Mascher T."/>
            <person name="Medema M.H."/>
            <person name="Devos D.P."/>
            <person name="Kaster A.-K."/>
            <person name="Ovreas L."/>
            <person name="Rohde M."/>
            <person name="Galperin M.Y."/>
            <person name="Jogler C."/>
        </authorList>
    </citation>
    <scope>NUCLEOTIDE SEQUENCE [LARGE SCALE GENOMIC DNA]</scope>
    <source>
        <strain evidence="1 2">Poly41</strain>
    </source>
</reference>
<evidence type="ECO:0008006" key="3">
    <source>
        <dbReference type="Google" id="ProtNLM"/>
    </source>
</evidence>
<keyword evidence="2" id="KW-1185">Reference proteome</keyword>
<evidence type="ECO:0000313" key="1">
    <source>
        <dbReference type="EMBL" id="TWU38292.1"/>
    </source>
</evidence>
<protein>
    <recommendedName>
        <fullName evidence="3">STAS domain-containing protein</fullName>
    </recommendedName>
</protein>
<organism evidence="1 2">
    <name type="scientific">Novipirellula artificiosorum</name>
    <dbReference type="NCBI Taxonomy" id="2528016"/>
    <lineage>
        <taxon>Bacteria</taxon>
        <taxon>Pseudomonadati</taxon>
        <taxon>Planctomycetota</taxon>
        <taxon>Planctomycetia</taxon>
        <taxon>Pirellulales</taxon>
        <taxon>Pirellulaceae</taxon>
        <taxon>Novipirellula</taxon>
    </lineage>
</organism>
<dbReference type="Proteomes" id="UP000319143">
    <property type="component" value="Unassembled WGS sequence"/>
</dbReference>
<gene>
    <name evidence="1" type="ORF">Poly41_27680</name>
</gene>